<dbReference type="PANTHER" id="PTHR39966">
    <property type="entry name" value="BLL2471 PROTEIN-RELATED"/>
    <property type="match status" value="1"/>
</dbReference>
<evidence type="ECO:0000313" key="3">
    <source>
        <dbReference type="EMBL" id="SLN77731.1"/>
    </source>
</evidence>
<gene>
    <name evidence="3" type="ORF">OCH7691_04526</name>
</gene>
<dbReference type="GO" id="GO:0005886">
    <property type="term" value="C:plasma membrane"/>
    <property type="evidence" value="ECO:0007669"/>
    <property type="project" value="TreeGrafter"/>
</dbReference>
<evidence type="ECO:0000256" key="1">
    <source>
        <dbReference type="SAM" id="Coils"/>
    </source>
</evidence>
<dbReference type="RefSeq" id="WP_176245212.1">
    <property type="nucleotide sequence ID" value="NZ_FWFR01000009.1"/>
</dbReference>
<feature type="domain" description="Hemerythrin-like" evidence="2">
    <location>
        <begin position="3"/>
        <end position="138"/>
    </location>
</feature>
<reference evidence="3 4" key="1">
    <citation type="submission" date="2017-03" db="EMBL/GenBank/DDBJ databases">
        <authorList>
            <person name="Afonso C.L."/>
            <person name="Miller P.J."/>
            <person name="Scott M.A."/>
            <person name="Spackman E."/>
            <person name="Goraichik I."/>
            <person name="Dimitrov K.M."/>
            <person name="Suarez D.L."/>
            <person name="Swayne D.E."/>
        </authorList>
    </citation>
    <scope>NUCLEOTIDE SEQUENCE [LARGE SCALE GENOMIC DNA]</scope>
    <source>
        <strain evidence="3 4">CECT 7691</strain>
    </source>
</reference>
<accession>A0A1Y5U0G1</accession>
<dbReference type="EMBL" id="FWFR01000009">
    <property type="protein sequence ID" value="SLN77731.1"/>
    <property type="molecule type" value="Genomic_DNA"/>
</dbReference>
<dbReference type="InParanoid" id="A0A1Y5U0G1"/>
<proteinExistence type="predicted"/>
<dbReference type="CDD" id="cd12108">
    <property type="entry name" value="Hr-like"/>
    <property type="match status" value="1"/>
</dbReference>
<dbReference type="InterPro" id="IPR012312">
    <property type="entry name" value="Hemerythrin-like"/>
</dbReference>
<evidence type="ECO:0000259" key="2">
    <source>
        <dbReference type="Pfam" id="PF01814"/>
    </source>
</evidence>
<evidence type="ECO:0000313" key="4">
    <source>
        <dbReference type="Proteomes" id="UP000193200"/>
    </source>
</evidence>
<keyword evidence="4" id="KW-1185">Reference proteome</keyword>
<dbReference type="PANTHER" id="PTHR39966:SF1">
    <property type="entry name" value="HEMERYTHRIN-LIKE DOMAIN-CONTAINING PROTEIN"/>
    <property type="match status" value="1"/>
</dbReference>
<dbReference type="AlphaFoldDB" id="A0A1Y5U0G1"/>
<protein>
    <submittedName>
        <fullName evidence="3">Hemerythrin HHE cation binding domain protein</fullName>
    </submittedName>
</protein>
<feature type="coiled-coil region" evidence="1">
    <location>
        <begin position="5"/>
        <end position="32"/>
    </location>
</feature>
<name>A0A1Y5U0G1_9PROT</name>
<dbReference type="Pfam" id="PF01814">
    <property type="entry name" value="Hemerythrin"/>
    <property type="match status" value="1"/>
</dbReference>
<organism evidence="3 4">
    <name type="scientific">Oceanibacterium hippocampi</name>
    <dbReference type="NCBI Taxonomy" id="745714"/>
    <lineage>
        <taxon>Bacteria</taxon>
        <taxon>Pseudomonadati</taxon>
        <taxon>Pseudomonadota</taxon>
        <taxon>Alphaproteobacteria</taxon>
        <taxon>Sneathiellales</taxon>
        <taxon>Sneathiellaceae</taxon>
        <taxon>Oceanibacterium</taxon>
    </lineage>
</organism>
<sequence>MTHLIRQIQTDHRNLNRMLAALERQLERFRNGEQPAWDLISDVVEYCDVYPDRVHHPKEDLVYERMVKRDPGLAAGIGDLRDEHRRLAELSKRFASLVEAVLADTQLPRATVAEAIETFIRANREHMMKEEAEFLPLARRLLSEADWRALEAVVEASDDPLFGAGNEGRFADLRREILEIDAERSRNRG</sequence>
<keyword evidence="1" id="KW-0175">Coiled coil</keyword>
<dbReference type="Proteomes" id="UP000193200">
    <property type="component" value="Unassembled WGS sequence"/>
</dbReference>
<dbReference type="Gene3D" id="1.20.120.520">
    <property type="entry name" value="nmb1532 protein domain like"/>
    <property type="match status" value="1"/>
</dbReference>